<protein>
    <submittedName>
        <fullName evidence="2">HdeD family acid-resistance protein</fullName>
    </submittedName>
</protein>
<feature type="transmembrane region" description="Helical" evidence="1">
    <location>
        <begin position="96"/>
        <end position="115"/>
    </location>
</feature>
<keyword evidence="1" id="KW-1133">Transmembrane helix</keyword>
<feature type="transmembrane region" description="Helical" evidence="1">
    <location>
        <begin position="40"/>
        <end position="60"/>
    </location>
</feature>
<feature type="transmembrane region" description="Helical" evidence="1">
    <location>
        <begin position="122"/>
        <end position="146"/>
    </location>
</feature>
<sequence length="208" mass="22264">MPNLRGQSYLPERADHCADQENGMTVYDSRSGIEALGPPPLWVCALLGIVMVAAGVAALSDVVFATIISVKLIGLTAIAAGAFEIIHAFWTKGWGGFLWQILLGALYLAFGLVLLTQPASGALILTYFLGALLFASGAIRCVLSFAHWRQNGWMMLISGVFALLAGVLILFGFPTISLWALGFLLGVDLISHGLAWLLYALQSVRRTA</sequence>
<dbReference type="Proteomes" id="UP000324758">
    <property type="component" value="Unassembled WGS sequence"/>
</dbReference>
<evidence type="ECO:0000256" key="1">
    <source>
        <dbReference type="SAM" id="Phobius"/>
    </source>
</evidence>
<organism evidence="2 3">
    <name type="scientific">Bradyrhizobium rifense</name>
    <dbReference type="NCBI Taxonomy" id="515499"/>
    <lineage>
        <taxon>Bacteria</taxon>
        <taxon>Pseudomonadati</taxon>
        <taxon>Pseudomonadota</taxon>
        <taxon>Alphaproteobacteria</taxon>
        <taxon>Hyphomicrobiales</taxon>
        <taxon>Nitrobacteraceae</taxon>
        <taxon>Bradyrhizobium</taxon>
    </lineage>
</organism>
<dbReference type="PANTHER" id="PTHR34989:SF1">
    <property type="entry name" value="PROTEIN HDED"/>
    <property type="match status" value="1"/>
</dbReference>
<dbReference type="OrthoDB" id="9815400at2"/>
<dbReference type="EMBL" id="VSSS01000026">
    <property type="protein sequence ID" value="TYL94654.1"/>
    <property type="molecule type" value="Genomic_DNA"/>
</dbReference>
<feature type="transmembrane region" description="Helical" evidence="1">
    <location>
        <begin position="178"/>
        <end position="199"/>
    </location>
</feature>
<dbReference type="Pfam" id="PF03729">
    <property type="entry name" value="DUF308"/>
    <property type="match status" value="1"/>
</dbReference>
<keyword evidence="3" id="KW-1185">Reference proteome</keyword>
<gene>
    <name evidence="2" type="ORF">FXB40_16230</name>
</gene>
<feature type="transmembrane region" description="Helical" evidence="1">
    <location>
        <begin position="152"/>
        <end position="171"/>
    </location>
</feature>
<dbReference type="InterPro" id="IPR005325">
    <property type="entry name" value="DUF308_memb"/>
</dbReference>
<evidence type="ECO:0000313" key="3">
    <source>
        <dbReference type="Proteomes" id="UP000324758"/>
    </source>
</evidence>
<comment type="caution">
    <text evidence="2">The sequence shown here is derived from an EMBL/GenBank/DDBJ whole genome shotgun (WGS) entry which is preliminary data.</text>
</comment>
<proteinExistence type="predicted"/>
<dbReference type="GO" id="GO:0005886">
    <property type="term" value="C:plasma membrane"/>
    <property type="evidence" value="ECO:0007669"/>
    <property type="project" value="TreeGrafter"/>
</dbReference>
<dbReference type="PANTHER" id="PTHR34989">
    <property type="entry name" value="PROTEIN HDED"/>
    <property type="match status" value="1"/>
</dbReference>
<reference evidence="2 3" key="1">
    <citation type="submission" date="2019-08" db="EMBL/GenBank/DDBJ databases">
        <title>Bradyrhizobium hipponensis sp. nov., a rhizobium isolated from a Lupinus angustifolius root nodule in Tunisia.</title>
        <authorList>
            <person name="Off K."/>
            <person name="Rejili M."/>
            <person name="Mars M."/>
            <person name="Brachmann A."/>
            <person name="Marin M."/>
        </authorList>
    </citation>
    <scope>NUCLEOTIDE SEQUENCE [LARGE SCALE GENOMIC DNA]</scope>
    <source>
        <strain evidence="2 3">CTAW71</strain>
    </source>
</reference>
<dbReference type="InterPro" id="IPR052712">
    <property type="entry name" value="Acid_resist_chaperone_HdeD"/>
</dbReference>
<name>A0A5D3KEH1_9BRAD</name>
<feature type="transmembrane region" description="Helical" evidence="1">
    <location>
        <begin position="72"/>
        <end position="90"/>
    </location>
</feature>
<accession>A0A5D3KEH1</accession>
<keyword evidence="1" id="KW-0472">Membrane</keyword>
<evidence type="ECO:0000313" key="2">
    <source>
        <dbReference type="EMBL" id="TYL94654.1"/>
    </source>
</evidence>
<dbReference type="AlphaFoldDB" id="A0A5D3KEH1"/>
<keyword evidence="1" id="KW-0812">Transmembrane</keyword>